<protein>
    <submittedName>
        <fullName evidence="3">Uncharacterized protein</fullName>
    </submittedName>
</protein>
<proteinExistence type="predicted"/>
<gene>
    <name evidence="3" type="ORF">S01H1_04533</name>
</gene>
<comment type="caution">
    <text evidence="3">The sequence shown here is derived from an EMBL/GenBank/DDBJ whole genome shotgun (WGS) entry which is preliminary data.</text>
</comment>
<organism evidence="3">
    <name type="scientific">marine sediment metagenome</name>
    <dbReference type="NCBI Taxonomy" id="412755"/>
    <lineage>
        <taxon>unclassified sequences</taxon>
        <taxon>metagenomes</taxon>
        <taxon>ecological metagenomes</taxon>
    </lineage>
</organism>
<keyword evidence="2" id="KW-0472">Membrane</keyword>
<evidence type="ECO:0000256" key="2">
    <source>
        <dbReference type="SAM" id="Phobius"/>
    </source>
</evidence>
<feature type="compositionally biased region" description="Low complexity" evidence="1">
    <location>
        <begin position="90"/>
        <end position="99"/>
    </location>
</feature>
<keyword evidence="2" id="KW-0812">Transmembrane</keyword>
<dbReference type="EMBL" id="BARS01002391">
    <property type="protein sequence ID" value="GAF84830.1"/>
    <property type="molecule type" value="Genomic_DNA"/>
</dbReference>
<reference evidence="3" key="1">
    <citation type="journal article" date="2014" name="Front. Microbiol.">
        <title>High frequency of phylogenetically diverse reductive dehalogenase-homologous genes in deep subseafloor sedimentary metagenomes.</title>
        <authorList>
            <person name="Kawai M."/>
            <person name="Futagami T."/>
            <person name="Toyoda A."/>
            <person name="Takaki Y."/>
            <person name="Nishi S."/>
            <person name="Hori S."/>
            <person name="Arai W."/>
            <person name="Tsubouchi T."/>
            <person name="Morono Y."/>
            <person name="Uchiyama I."/>
            <person name="Ito T."/>
            <person name="Fujiyama A."/>
            <person name="Inagaki F."/>
            <person name="Takami H."/>
        </authorList>
    </citation>
    <scope>NUCLEOTIDE SEQUENCE</scope>
    <source>
        <strain evidence="3">Expedition CK06-06</strain>
    </source>
</reference>
<sequence length="137" mass="14419">MNDDTGFSQPIIEDPNSTVGSYPWDGDHGATRAFDVSSMSVMTNPMPAMVQPAKDAVSEEFQGLKEEVTESTSPEGADMGQTGDAGGDADGQNFGQDQGSQDTMEAESVTLPIIGTVSFLTIGVIGVLGYLYMKRGE</sequence>
<dbReference type="AlphaFoldDB" id="X0U8K0"/>
<feature type="region of interest" description="Disordered" evidence="1">
    <location>
        <begin position="1"/>
        <end position="24"/>
    </location>
</feature>
<accession>X0U8K0</accession>
<name>X0U8K0_9ZZZZ</name>
<feature type="region of interest" description="Disordered" evidence="1">
    <location>
        <begin position="51"/>
        <end position="104"/>
    </location>
</feature>
<feature type="transmembrane region" description="Helical" evidence="2">
    <location>
        <begin position="109"/>
        <end position="133"/>
    </location>
</feature>
<keyword evidence="2" id="KW-1133">Transmembrane helix</keyword>
<evidence type="ECO:0000313" key="3">
    <source>
        <dbReference type="EMBL" id="GAF84830.1"/>
    </source>
</evidence>
<evidence type="ECO:0000256" key="1">
    <source>
        <dbReference type="SAM" id="MobiDB-lite"/>
    </source>
</evidence>